<dbReference type="PROSITE" id="PS00375">
    <property type="entry name" value="UDPGT"/>
    <property type="match status" value="1"/>
</dbReference>
<keyword evidence="3 4" id="KW-0808">Transferase</keyword>
<sequence>MASTTNLDQTAPHIALFPTAGVGHLMPFLRLAAMLATRNCRITLITAQPTVSAAESDELACFFANHENIKGLQFQLLPYNPSTDIDPFFAQFISISNSVHHLHPLLSNISPPLSAIIADFTIASSVCKVATDLSIPTYILITTSARFLSLMACHSQLVKNNPKNSGDEGIDCIKLPAGLAPMPLSSIPPPFFNPNHYFSTILSSNSTSFSKVNGILVNTFDWFESETIEVLNSGRVVHDLAPILPVGPLESFKVGQATNLPWLDNQPAKSVLFISFGSRTALSKDQLRELGTGLEKAGRRFLWILKGSEVDKQDKEEIEDILGKLFLERTKNKGLVIKGWVNQDQILAHPAIGGFLSHCGWNSVMEAARLGVPILAWPQHGDQRVNAQVVENAGLGLWARDWFWEKMLVKGEEIAEKIRKIMQGENLVKASEVEEKARQAYGIGGSSEKVIQGTIEALKKKK</sequence>
<keyword evidence="2 4" id="KW-0328">Glycosyltransferase</keyword>
<comment type="caution">
    <text evidence="6">The sequence shown here is derived from an EMBL/GenBank/DDBJ whole genome shotgun (WGS) entry which is preliminary data.</text>
</comment>
<dbReference type="Gramene" id="OE9A004479T1">
    <property type="protein sequence ID" value="OE9A004479C1"/>
    <property type="gene ID" value="OE9A004479"/>
</dbReference>
<dbReference type="Gene3D" id="3.40.50.2000">
    <property type="entry name" value="Glycogen Phosphorylase B"/>
    <property type="match status" value="2"/>
</dbReference>
<dbReference type="GO" id="GO:0016138">
    <property type="term" value="P:glycoside biosynthetic process"/>
    <property type="evidence" value="ECO:0007669"/>
    <property type="project" value="UniProtKB-ARBA"/>
</dbReference>
<dbReference type="FunFam" id="3.40.50.2000:FF:000060">
    <property type="entry name" value="Glycosyltransferase"/>
    <property type="match status" value="1"/>
</dbReference>
<dbReference type="Pfam" id="PF00201">
    <property type="entry name" value="UDPGT"/>
    <property type="match status" value="1"/>
</dbReference>
<name>A0A8S0SU15_OLEEU</name>
<evidence type="ECO:0000256" key="1">
    <source>
        <dbReference type="ARBA" id="ARBA00009995"/>
    </source>
</evidence>
<dbReference type="GO" id="GO:0035251">
    <property type="term" value="F:UDP-glucosyltransferase activity"/>
    <property type="evidence" value="ECO:0007669"/>
    <property type="project" value="InterPro"/>
</dbReference>
<dbReference type="Proteomes" id="UP000594638">
    <property type="component" value="Unassembled WGS sequence"/>
</dbReference>
<evidence type="ECO:0000256" key="3">
    <source>
        <dbReference type="ARBA" id="ARBA00022679"/>
    </source>
</evidence>
<comment type="similarity">
    <text evidence="1 4">Belongs to the UDP-glycosyltransferase family.</text>
</comment>
<dbReference type="PANTHER" id="PTHR48048:SF76">
    <property type="entry name" value="UDP-GLYCOSYLTRANSFERASE 708D1-LIKE"/>
    <property type="match status" value="1"/>
</dbReference>
<proteinExistence type="inferred from homology"/>
<dbReference type="InterPro" id="IPR002213">
    <property type="entry name" value="UDP_glucos_trans"/>
</dbReference>
<accession>A0A8S0SU15</accession>
<evidence type="ECO:0000313" key="6">
    <source>
        <dbReference type="EMBL" id="CAA2996010.1"/>
    </source>
</evidence>
<dbReference type="AlphaFoldDB" id="A0A8S0SU15"/>
<dbReference type="InterPro" id="IPR035595">
    <property type="entry name" value="UDP_glycos_trans_CS"/>
</dbReference>
<evidence type="ECO:0000256" key="5">
    <source>
        <dbReference type="RuleBase" id="RU362057"/>
    </source>
</evidence>
<evidence type="ECO:0000256" key="2">
    <source>
        <dbReference type="ARBA" id="ARBA00022676"/>
    </source>
</evidence>
<reference evidence="6 7" key="1">
    <citation type="submission" date="2019-12" db="EMBL/GenBank/DDBJ databases">
        <authorList>
            <person name="Alioto T."/>
            <person name="Alioto T."/>
            <person name="Gomez Garrido J."/>
        </authorList>
    </citation>
    <scope>NUCLEOTIDE SEQUENCE [LARGE SCALE GENOMIC DNA]</scope>
</reference>
<dbReference type="CDD" id="cd03784">
    <property type="entry name" value="GT1_Gtf-like"/>
    <property type="match status" value="1"/>
</dbReference>
<dbReference type="SUPFAM" id="SSF53756">
    <property type="entry name" value="UDP-Glycosyltransferase/glycogen phosphorylase"/>
    <property type="match status" value="1"/>
</dbReference>
<gene>
    <name evidence="6" type="ORF">OLEA9_A004479</name>
</gene>
<keyword evidence="7" id="KW-1185">Reference proteome</keyword>
<dbReference type="EMBL" id="CACTIH010005515">
    <property type="protein sequence ID" value="CAA2996010.1"/>
    <property type="molecule type" value="Genomic_DNA"/>
</dbReference>
<evidence type="ECO:0000313" key="7">
    <source>
        <dbReference type="Proteomes" id="UP000594638"/>
    </source>
</evidence>
<dbReference type="InterPro" id="IPR050481">
    <property type="entry name" value="UDP-glycosyltransf_plant"/>
</dbReference>
<organism evidence="6 7">
    <name type="scientific">Olea europaea subsp. europaea</name>
    <dbReference type="NCBI Taxonomy" id="158383"/>
    <lineage>
        <taxon>Eukaryota</taxon>
        <taxon>Viridiplantae</taxon>
        <taxon>Streptophyta</taxon>
        <taxon>Embryophyta</taxon>
        <taxon>Tracheophyta</taxon>
        <taxon>Spermatophyta</taxon>
        <taxon>Magnoliopsida</taxon>
        <taxon>eudicotyledons</taxon>
        <taxon>Gunneridae</taxon>
        <taxon>Pentapetalae</taxon>
        <taxon>asterids</taxon>
        <taxon>lamiids</taxon>
        <taxon>Lamiales</taxon>
        <taxon>Oleaceae</taxon>
        <taxon>Oleeae</taxon>
        <taxon>Olea</taxon>
    </lineage>
</organism>
<dbReference type="PANTHER" id="PTHR48048">
    <property type="entry name" value="GLYCOSYLTRANSFERASE"/>
    <property type="match status" value="1"/>
</dbReference>
<evidence type="ECO:0000256" key="4">
    <source>
        <dbReference type="RuleBase" id="RU003718"/>
    </source>
</evidence>
<dbReference type="OrthoDB" id="5835829at2759"/>
<dbReference type="EC" id="2.4.1.-" evidence="5"/>
<protein>
    <recommendedName>
        <fullName evidence="5">Glycosyltransferase</fullName>
        <ecNumber evidence="5">2.4.1.-</ecNumber>
    </recommendedName>
</protein>